<evidence type="ECO:0000256" key="10">
    <source>
        <dbReference type="ARBA" id="ARBA00022845"/>
    </source>
</evidence>
<feature type="region of interest" description="Disordered" evidence="14">
    <location>
        <begin position="418"/>
        <end position="484"/>
    </location>
</feature>
<dbReference type="InterPro" id="IPR027417">
    <property type="entry name" value="P-loop_NTPase"/>
</dbReference>
<keyword evidence="4" id="KW-0507">mRNA processing</keyword>
<dbReference type="Pfam" id="PF00271">
    <property type="entry name" value="Helicase_C"/>
    <property type="match status" value="1"/>
</dbReference>
<dbReference type="PROSITE" id="PS00039">
    <property type="entry name" value="DEAD_ATP_HELICASE"/>
    <property type="match status" value="1"/>
</dbReference>
<comment type="subcellular location">
    <subcellularLocation>
        <location evidence="1">Cytoplasm</location>
        <location evidence="1">P-body</location>
    </subcellularLocation>
</comment>
<dbReference type="InterPro" id="IPR001650">
    <property type="entry name" value="Helicase_C-like"/>
</dbReference>
<sequence>MSAVTSPSASSSSGVGSGQDWRSGLRAPPKDERPQTEDVTATKGIEFEDMFLRQEAIPVALSKRDILARAKNGTGKTAAFVIPTLQQIDVSKNKIQALLLVPTRELALQTAQVCKILGKHLGVNVMVTTGGTTLKDDIIRLSETVHVLVGTPGRILDLTGKGVADLSECPVFVMDEADKLLSPEFTPVMEQLLSYLPETRQVMLFSATFPMIVKDFKDKHMDSPYEINLMDELTLRGVTQYYAFVEERQKVHCLNTLFSKLQINQSIIFCNSTNRVELLAKKVTELGYSCFYSHAKMLQSHRNRVFHDFRNGVCRNLVCSDLLTRGIDIQAVNVVINFDFPKNSETYLHRIGRSGRFGHLGLAINLITYEDRFNLYKIEQELGTEIQPIPQQINRSLYVAPTAMDEPVGQTTTFQQEQVQQQQQKPQAQTQQQNGVQQRQPVAARPAAAPASQPQHQQVLYQSNGQASSRAAPNGPTVAQLQQQQAAAAATRNQQYQAYSANPSIASAPRGGNATQPVRRNARYDNYERDALEVIDERDALLITLVDISGDRPQLRSARALLRSFTTRFSTGFSDLLAMSRPRTSSMRRKRYYFLHQLKYSSFWRPRSLKQCVNVLVALIIIILFVVYWLWEPHIEISLYERSWIAREVIPVEPLTGCFEPSRLSPKYNLTRARAPKRTEVHAGLSMRLGMDCYDFAGTVQPTARRPPLPGEPPPERTNFHTYWRADLVPFGERQEWMVKSFFATQDLAHSRLMLWSNGDLRSNEMVRRWARKYPEAFQLKIVDVESFAKGTALEGSDLLYAKDSKAWVDGDLVRLLVTWAYGGVWVDMDSLLTRDLSPLVEHEFVTQWDCYDKVYQPFNGAVMHFQQHSPYLCEAFEIMARSPPPQSGTTEWGSLLYFKLWRRLIAAGITPFKVLPFCFTDGRSCRLDNRLPDPFAKDRAKWAGIYGMHEGGPLDQALSKVFSVHLHNQWHKTFPRNGWVERLLLKRYDRALGIESAFHLQNAEKRYQKEDD</sequence>
<dbReference type="GO" id="GO:0003724">
    <property type="term" value="F:RNA helicase activity"/>
    <property type="evidence" value="ECO:0007669"/>
    <property type="project" value="UniProtKB-EC"/>
</dbReference>
<keyword evidence="10" id="KW-0810">Translation regulation</keyword>
<feature type="compositionally biased region" description="Low complexity" evidence="14">
    <location>
        <begin position="1"/>
        <end position="14"/>
    </location>
</feature>
<dbReference type="AlphaFoldDB" id="A0A4S4LJ68"/>
<dbReference type="GO" id="GO:0000932">
    <property type="term" value="C:P-body"/>
    <property type="evidence" value="ECO:0007669"/>
    <property type="project" value="UniProtKB-SubCell"/>
</dbReference>
<keyword evidence="7" id="KW-0347">Helicase</keyword>
<evidence type="ECO:0000256" key="1">
    <source>
        <dbReference type="ARBA" id="ARBA00004201"/>
    </source>
</evidence>
<dbReference type="GO" id="GO:0006397">
    <property type="term" value="P:mRNA processing"/>
    <property type="evidence" value="ECO:0007669"/>
    <property type="project" value="UniProtKB-KW"/>
</dbReference>
<feature type="region of interest" description="Disordered" evidence="14">
    <location>
        <begin position="501"/>
        <end position="522"/>
    </location>
</feature>
<dbReference type="SUPFAM" id="SSF52540">
    <property type="entry name" value="P-loop containing nucleoside triphosphate hydrolases"/>
    <property type="match status" value="1"/>
</dbReference>
<dbReference type="GO" id="GO:0016787">
    <property type="term" value="F:hydrolase activity"/>
    <property type="evidence" value="ECO:0007669"/>
    <property type="project" value="UniProtKB-KW"/>
</dbReference>
<evidence type="ECO:0000256" key="11">
    <source>
        <dbReference type="ARBA" id="ARBA00022884"/>
    </source>
</evidence>
<evidence type="ECO:0000313" key="18">
    <source>
        <dbReference type="Proteomes" id="UP000308199"/>
    </source>
</evidence>
<keyword evidence="11" id="KW-0694">RNA-binding</keyword>
<dbReference type="GO" id="GO:0005524">
    <property type="term" value="F:ATP binding"/>
    <property type="evidence" value="ECO:0007669"/>
    <property type="project" value="UniProtKB-KW"/>
</dbReference>
<evidence type="ECO:0000259" key="15">
    <source>
        <dbReference type="PROSITE" id="PS51192"/>
    </source>
</evidence>
<gene>
    <name evidence="17" type="ORF">EW145_g653</name>
</gene>
<dbReference type="OrthoDB" id="409543at2759"/>
<proteinExistence type="inferred from homology"/>
<keyword evidence="18" id="KW-1185">Reference proteome</keyword>
<keyword evidence="6" id="KW-0378">Hydrolase</keyword>
<evidence type="ECO:0000256" key="6">
    <source>
        <dbReference type="ARBA" id="ARBA00022801"/>
    </source>
</evidence>
<dbReference type="GO" id="GO:0003723">
    <property type="term" value="F:RNA binding"/>
    <property type="evidence" value="ECO:0007669"/>
    <property type="project" value="UniProtKB-KW"/>
</dbReference>
<dbReference type="Gene3D" id="3.40.50.300">
    <property type="entry name" value="P-loop containing nucleotide triphosphate hydrolases"/>
    <property type="match status" value="2"/>
</dbReference>
<evidence type="ECO:0000256" key="14">
    <source>
        <dbReference type="SAM" id="MobiDB-lite"/>
    </source>
</evidence>
<dbReference type="PROSITE" id="PS51192">
    <property type="entry name" value="HELICASE_ATP_BIND_1"/>
    <property type="match status" value="1"/>
</dbReference>
<keyword evidence="5" id="KW-0547">Nucleotide-binding</keyword>
<feature type="compositionally biased region" description="Polar residues" evidence="14">
    <location>
        <begin position="460"/>
        <end position="471"/>
    </location>
</feature>
<comment type="catalytic activity">
    <reaction evidence="13">
        <text>ATP + H2O = ADP + phosphate + H(+)</text>
        <dbReference type="Rhea" id="RHEA:13065"/>
        <dbReference type="ChEBI" id="CHEBI:15377"/>
        <dbReference type="ChEBI" id="CHEBI:15378"/>
        <dbReference type="ChEBI" id="CHEBI:30616"/>
        <dbReference type="ChEBI" id="CHEBI:43474"/>
        <dbReference type="ChEBI" id="CHEBI:456216"/>
        <dbReference type="EC" id="3.6.4.13"/>
    </reaction>
</comment>
<evidence type="ECO:0000256" key="8">
    <source>
        <dbReference type="ARBA" id="ARBA00022816"/>
    </source>
</evidence>
<evidence type="ECO:0000256" key="12">
    <source>
        <dbReference type="ARBA" id="ARBA00038316"/>
    </source>
</evidence>
<evidence type="ECO:0000256" key="9">
    <source>
        <dbReference type="ARBA" id="ARBA00022840"/>
    </source>
</evidence>
<feature type="domain" description="Helicase ATP-binding" evidence="15">
    <location>
        <begin position="57"/>
        <end position="227"/>
    </location>
</feature>
<keyword evidence="8" id="KW-0509">mRNA transport</keyword>
<keyword evidence="8" id="KW-0813">Transport</keyword>
<dbReference type="GO" id="GO:0006417">
    <property type="term" value="P:regulation of translation"/>
    <property type="evidence" value="ECO:0007669"/>
    <property type="project" value="UniProtKB-KW"/>
</dbReference>
<dbReference type="PROSITE" id="PS51194">
    <property type="entry name" value="HELICASE_CTER"/>
    <property type="match status" value="1"/>
</dbReference>
<comment type="caution">
    <text evidence="17">The sequence shown here is derived from an EMBL/GenBank/DDBJ whole genome shotgun (WGS) entry which is preliminary data.</text>
</comment>
<dbReference type="InterPro" id="IPR029044">
    <property type="entry name" value="Nucleotide-diphossugar_trans"/>
</dbReference>
<feature type="compositionally biased region" description="Low complexity" evidence="14">
    <location>
        <begin position="418"/>
        <end position="459"/>
    </location>
</feature>
<dbReference type="EC" id="3.6.4.13" evidence="2"/>
<dbReference type="Gene3D" id="3.90.550.20">
    <property type="match status" value="1"/>
</dbReference>
<dbReference type="InterPro" id="IPR011545">
    <property type="entry name" value="DEAD/DEAH_box_helicase_dom"/>
</dbReference>
<feature type="domain" description="Helicase C-terminal" evidence="16">
    <location>
        <begin position="237"/>
        <end position="397"/>
    </location>
</feature>
<dbReference type="InterPro" id="IPR000629">
    <property type="entry name" value="RNA-helicase_DEAD-box_CS"/>
</dbReference>
<dbReference type="CDD" id="cd18787">
    <property type="entry name" value="SF2_C_DEAD"/>
    <property type="match status" value="1"/>
</dbReference>
<evidence type="ECO:0000256" key="3">
    <source>
        <dbReference type="ARBA" id="ARBA00022490"/>
    </source>
</evidence>
<keyword evidence="9" id="KW-0067">ATP-binding</keyword>
<evidence type="ECO:0000256" key="2">
    <source>
        <dbReference type="ARBA" id="ARBA00012552"/>
    </source>
</evidence>
<reference evidence="17 18" key="1">
    <citation type="submission" date="2019-02" db="EMBL/GenBank/DDBJ databases">
        <title>Genome sequencing of the rare red list fungi Phellinidium pouzarii.</title>
        <authorList>
            <person name="Buettner E."/>
            <person name="Kellner H."/>
        </authorList>
    </citation>
    <scope>NUCLEOTIDE SEQUENCE [LARGE SCALE GENOMIC DNA]</scope>
    <source>
        <strain evidence="17 18">DSM 108285</strain>
    </source>
</reference>
<feature type="region of interest" description="Disordered" evidence="14">
    <location>
        <begin position="1"/>
        <end position="40"/>
    </location>
</feature>
<dbReference type="SMART" id="SM00487">
    <property type="entry name" value="DEXDc"/>
    <property type="match status" value="1"/>
</dbReference>
<dbReference type="Pfam" id="PF00270">
    <property type="entry name" value="DEAD"/>
    <property type="match status" value="1"/>
</dbReference>
<dbReference type="SUPFAM" id="SSF53448">
    <property type="entry name" value="Nucleotide-diphospho-sugar transferases"/>
    <property type="match status" value="1"/>
</dbReference>
<keyword evidence="3" id="KW-0963">Cytoplasm</keyword>
<dbReference type="PANTHER" id="PTHR47960">
    <property type="entry name" value="DEAD-BOX ATP-DEPENDENT RNA HELICASE 50"/>
    <property type="match status" value="1"/>
</dbReference>
<evidence type="ECO:0000256" key="5">
    <source>
        <dbReference type="ARBA" id="ARBA00022741"/>
    </source>
</evidence>
<dbReference type="InterPro" id="IPR014001">
    <property type="entry name" value="Helicase_ATP-bd"/>
</dbReference>
<dbReference type="EMBL" id="SGPK01000014">
    <property type="protein sequence ID" value="THH11428.1"/>
    <property type="molecule type" value="Genomic_DNA"/>
</dbReference>
<evidence type="ECO:0000256" key="13">
    <source>
        <dbReference type="ARBA" id="ARBA00047984"/>
    </source>
</evidence>
<evidence type="ECO:0000256" key="7">
    <source>
        <dbReference type="ARBA" id="ARBA00022806"/>
    </source>
</evidence>
<organism evidence="17 18">
    <name type="scientific">Phellinidium pouzarii</name>
    <dbReference type="NCBI Taxonomy" id="167371"/>
    <lineage>
        <taxon>Eukaryota</taxon>
        <taxon>Fungi</taxon>
        <taxon>Dikarya</taxon>
        <taxon>Basidiomycota</taxon>
        <taxon>Agaricomycotina</taxon>
        <taxon>Agaricomycetes</taxon>
        <taxon>Hymenochaetales</taxon>
        <taxon>Hymenochaetaceae</taxon>
        <taxon>Phellinidium</taxon>
    </lineage>
</organism>
<dbReference type="SMART" id="SM00490">
    <property type="entry name" value="HELICc"/>
    <property type="match status" value="1"/>
</dbReference>
<accession>A0A4S4LJ68</accession>
<dbReference type="Proteomes" id="UP000308199">
    <property type="component" value="Unassembled WGS sequence"/>
</dbReference>
<protein>
    <recommendedName>
        <fullName evidence="2">RNA helicase</fullName>
        <ecNumber evidence="2">3.6.4.13</ecNumber>
    </recommendedName>
</protein>
<dbReference type="CDD" id="cd17940">
    <property type="entry name" value="DEADc_DDX6"/>
    <property type="match status" value="1"/>
</dbReference>
<evidence type="ECO:0000256" key="4">
    <source>
        <dbReference type="ARBA" id="ARBA00022664"/>
    </source>
</evidence>
<dbReference type="GO" id="GO:0051028">
    <property type="term" value="P:mRNA transport"/>
    <property type="evidence" value="ECO:0007669"/>
    <property type="project" value="UniProtKB-KW"/>
</dbReference>
<evidence type="ECO:0000259" key="16">
    <source>
        <dbReference type="PROSITE" id="PS51194"/>
    </source>
</evidence>
<evidence type="ECO:0000313" key="17">
    <source>
        <dbReference type="EMBL" id="THH11428.1"/>
    </source>
</evidence>
<comment type="similarity">
    <text evidence="12">Belongs to the DEAD box helicase family. DDX6/DHH1 subfamily.</text>
</comment>
<name>A0A4S4LJ68_9AGAM</name>
<dbReference type="FunFam" id="3.40.50.300:FF:000114">
    <property type="entry name" value="ATP-dependent RNA helicase DDX6"/>
    <property type="match status" value="1"/>
</dbReference>